<evidence type="ECO:0000313" key="4">
    <source>
        <dbReference type="Proteomes" id="UP000736583"/>
    </source>
</evidence>
<feature type="transmembrane region" description="Helical" evidence="2">
    <location>
        <begin position="133"/>
        <end position="163"/>
    </location>
</feature>
<feature type="transmembrane region" description="Helical" evidence="2">
    <location>
        <begin position="175"/>
        <end position="198"/>
    </location>
</feature>
<feature type="region of interest" description="Disordered" evidence="1">
    <location>
        <begin position="71"/>
        <end position="94"/>
    </location>
</feature>
<sequence length="218" mass="24248">MKQNEFLEILGKNLQGFSMDEKREILYDYEEHFILGRENGKTDDEIIEELGNPLDIARHYKSNRVTVINENQNNNYDKSNNKQKTATNNDDRSQYSYTPNKAPKWLLLLLLIPFIILPSLGIILGLYGTLVGLFAAAVAIVIAGFALSLAGILGTTILGFEIISLPNISMIPMPAMLFAGIGTMALGALFFIGILYLMKFLNLGTSKFFSCISSLTKR</sequence>
<dbReference type="EMBL" id="JAHLQL010000001">
    <property type="protein sequence ID" value="MBU5590489.1"/>
    <property type="molecule type" value="Genomic_DNA"/>
</dbReference>
<keyword evidence="2" id="KW-0812">Transmembrane</keyword>
<name>A0ABS6EW86_9CLOT</name>
<keyword evidence="2" id="KW-1133">Transmembrane helix</keyword>
<reference evidence="3 4" key="1">
    <citation type="submission" date="2021-06" db="EMBL/GenBank/DDBJ databases">
        <authorList>
            <person name="Sun Q."/>
            <person name="Li D."/>
        </authorList>
    </citation>
    <scope>NUCLEOTIDE SEQUENCE [LARGE SCALE GENOMIC DNA]</scope>
    <source>
        <strain evidence="3 4">MSJ-4</strain>
    </source>
</reference>
<accession>A0ABS6EW86</accession>
<dbReference type="RefSeq" id="WP_216455676.1">
    <property type="nucleotide sequence ID" value="NZ_JAHLQL010000001.1"/>
</dbReference>
<dbReference type="Pfam" id="PF22564">
    <property type="entry name" value="HAAS"/>
    <property type="match status" value="1"/>
</dbReference>
<keyword evidence="2" id="KW-0472">Membrane</keyword>
<dbReference type="Proteomes" id="UP000736583">
    <property type="component" value="Unassembled WGS sequence"/>
</dbReference>
<evidence type="ECO:0000256" key="1">
    <source>
        <dbReference type="SAM" id="MobiDB-lite"/>
    </source>
</evidence>
<evidence type="ECO:0000313" key="3">
    <source>
        <dbReference type="EMBL" id="MBU5590489.1"/>
    </source>
</evidence>
<feature type="compositionally biased region" description="Polar residues" evidence="1">
    <location>
        <begin position="82"/>
        <end position="94"/>
    </location>
</feature>
<gene>
    <name evidence="3" type="ORF">KQI89_01815</name>
</gene>
<organism evidence="3 4">
    <name type="scientific">Clostridium simiarum</name>
    <dbReference type="NCBI Taxonomy" id="2841506"/>
    <lineage>
        <taxon>Bacteria</taxon>
        <taxon>Bacillati</taxon>
        <taxon>Bacillota</taxon>
        <taxon>Clostridia</taxon>
        <taxon>Eubacteriales</taxon>
        <taxon>Clostridiaceae</taxon>
        <taxon>Clostridium</taxon>
    </lineage>
</organism>
<evidence type="ECO:0000256" key="2">
    <source>
        <dbReference type="SAM" id="Phobius"/>
    </source>
</evidence>
<feature type="transmembrane region" description="Helical" evidence="2">
    <location>
        <begin position="105"/>
        <end position="127"/>
    </location>
</feature>
<keyword evidence="4" id="KW-1185">Reference proteome</keyword>
<proteinExistence type="predicted"/>
<protein>
    <submittedName>
        <fullName evidence="3">DUF1700 domain-containing protein</fullName>
    </submittedName>
</protein>
<comment type="caution">
    <text evidence="3">The sequence shown here is derived from an EMBL/GenBank/DDBJ whole genome shotgun (WGS) entry which is preliminary data.</text>
</comment>